<protein>
    <recommendedName>
        <fullName evidence="4">Protein MEMO1</fullName>
    </recommendedName>
</protein>
<sequence length="273" mass="30471">MGSDIDMDALNSITFDREEKVRGDVLNRQLGEWLSDAAVAPKPARAIIAPHAGYVYCGACGANAYRQVDASRVKRVFILGPSHHVRLSGCALTATEKYQTPLYDLIVDIGNVSFLCISVFSSNNFTVVPVLVGSLTTDKEQLYGKIFSKYLADPDNLFVISSDFCHWGQRFNYTFYDESSGEIWQSIEALDRMGMNIIEHLDPVKFSEYLKKYQNTICGRYPIGVLLNAVDYIAKNGNGFKMSFKFLKYAQSSKCKSMRESSVSYAAGALTFQ</sequence>
<dbReference type="Proteomes" id="UP001217089">
    <property type="component" value="Unassembled WGS sequence"/>
</dbReference>
<accession>A0ABQ9EVP6</accession>
<dbReference type="HAMAP" id="MF_00055">
    <property type="entry name" value="MEMO1"/>
    <property type="match status" value="1"/>
</dbReference>
<gene>
    <name evidence="2" type="ORF">KUTeg_014008</name>
</gene>
<dbReference type="Gene3D" id="3.40.830.10">
    <property type="entry name" value="LigB-like"/>
    <property type="match status" value="2"/>
</dbReference>
<dbReference type="InterPro" id="IPR002737">
    <property type="entry name" value="MEMO1_fam"/>
</dbReference>
<evidence type="ECO:0008006" key="4">
    <source>
        <dbReference type="Google" id="ProtNLM"/>
    </source>
</evidence>
<evidence type="ECO:0000256" key="1">
    <source>
        <dbReference type="ARBA" id="ARBA00006315"/>
    </source>
</evidence>
<organism evidence="2 3">
    <name type="scientific">Tegillarca granosa</name>
    <name type="common">Malaysian cockle</name>
    <name type="synonym">Anadara granosa</name>
    <dbReference type="NCBI Taxonomy" id="220873"/>
    <lineage>
        <taxon>Eukaryota</taxon>
        <taxon>Metazoa</taxon>
        <taxon>Spiralia</taxon>
        <taxon>Lophotrochozoa</taxon>
        <taxon>Mollusca</taxon>
        <taxon>Bivalvia</taxon>
        <taxon>Autobranchia</taxon>
        <taxon>Pteriomorphia</taxon>
        <taxon>Arcoida</taxon>
        <taxon>Arcoidea</taxon>
        <taxon>Arcidae</taxon>
        <taxon>Tegillarca</taxon>
    </lineage>
</organism>
<keyword evidence="3" id="KW-1185">Reference proteome</keyword>
<reference evidence="2 3" key="1">
    <citation type="submission" date="2022-12" db="EMBL/GenBank/DDBJ databases">
        <title>Chromosome-level genome of Tegillarca granosa.</title>
        <authorList>
            <person name="Kim J."/>
        </authorList>
    </citation>
    <scope>NUCLEOTIDE SEQUENCE [LARGE SCALE GENOMIC DNA]</scope>
    <source>
        <strain evidence="2">Teg-2019</strain>
        <tissue evidence="2">Adductor muscle</tissue>
    </source>
</reference>
<dbReference type="CDD" id="cd07361">
    <property type="entry name" value="MEMO_like"/>
    <property type="match status" value="1"/>
</dbReference>
<dbReference type="Pfam" id="PF01875">
    <property type="entry name" value="Memo"/>
    <property type="match status" value="2"/>
</dbReference>
<dbReference type="PANTHER" id="PTHR11060:SF0">
    <property type="entry name" value="PROTEIN MEMO1"/>
    <property type="match status" value="1"/>
</dbReference>
<comment type="similarity">
    <text evidence="1">Belongs to the MEMO1 family.</text>
</comment>
<dbReference type="PANTHER" id="PTHR11060">
    <property type="entry name" value="PROTEIN MEMO1"/>
    <property type="match status" value="1"/>
</dbReference>
<name>A0ABQ9EVP6_TEGGR</name>
<proteinExistence type="inferred from homology"/>
<evidence type="ECO:0000313" key="3">
    <source>
        <dbReference type="Proteomes" id="UP001217089"/>
    </source>
</evidence>
<dbReference type="EMBL" id="JARBDR010000657">
    <property type="protein sequence ID" value="KAJ8309134.1"/>
    <property type="molecule type" value="Genomic_DNA"/>
</dbReference>
<dbReference type="NCBIfam" id="TIGR04336">
    <property type="entry name" value="AmmeMemoSam_B"/>
    <property type="match status" value="2"/>
</dbReference>
<evidence type="ECO:0000313" key="2">
    <source>
        <dbReference type="EMBL" id="KAJ8309134.1"/>
    </source>
</evidence>
<comment type="caution">
    <text evidence="2">The sequence shown here is derived from an EMBL/GenBank/DDBJ whole genome shotgun (WGS) entry which is preliminary data.</text>
</comment>